<dbReference type="GO" id="GO:0009254">
    <property type="term" value="P:peptidoglycan turnover"/>
    <property type="evidence" value="ECO:0007669"/>
    <property type="project" value="TreeGrafter"/>
</dbReference>
<keyword evidence="5 8" id="KW-0326">Glycosidase</keyword>
<dbReference type="GO" id="GO:0005975">
    <property type="term" value="P:carbohydrate metabolic process"/>
    <property type="evidence" value="ECO:0007669"/>
    <property type="project" value="InterPro"/>
</dbReference>
<evidence type="ECO:0000256" key="4">
    <source>
        <dbReference type="ARBA" id="ARBA00022801"/>
    </source>
</evidence>
<dbReference type="InterPro" id="IPR036962">
    <property type="entry name" value="Glyco_hydro_3_N_sf"/>
</dbReference>
<dbReference type="Gene3D" id="3.20.20.300">
    <property type="entry name" value="Glycoside hydrolase, family 3, N-terminal domain"/>
    <property type="match status" value="1"/>
</dbReference>
<protein>
    <recommendedName>
        <fullName evidence="3">beta-N-acetylhexosaminidase</fullName>
        <ecNumber evidence="3">3.2.1.52</ecNumber>
    </recommendedName>
</protein>
<dbReference type="GO" id="GO:0004563">
    <property type="term" value="F:beta-N-acetylhexosaminidase activity"/>
    <property type="evidence" value="ECO:0007669"/>
    <property type="project" value="UniProtKB-EC"/>
</dbReference>
<dbReference type="EC" id="3.2.1.52" evidence="3"/>
<keyword evidence="4 8" id="KW-0378">Hydrolase</keyword>
<dbReference type="PROSITE" id="PS00775">
    <property type="entry name" value="GLYCOSYL_HYDROL_F3"/>
    <property type="match status" value="1"/>
</dbReference>
<evidence type="ECO:0000256" key="5">
    <source>
        <dbReference type="ARBA" id="ARBA00023295"/>
    </source>
</evidence>
<evidence type="ECO:0000259" key="7">
    <source>
        <dbReference type="Pfam" id="PF00933"/>
    </source>
</evidence>
<sequence>MSKNKIGYSLLIVMILVFILSYFAINPIGGKNREGDAGSLISDMTLDEKIGQMLVAGVNGTQMDEPTKNLIQKHKVGGFIFFSDHLKNPEQTVQFLNQLKEANADNPLPLLLSVDEEGGNVTRLPGGLTHFPTNQKIGNANDPDVSYEVGTILGKGLKEFGFNLDFAPVLDVNSNPDNPIIGDRSFSPDPDIVSELGIHTMKGIQSQNILSSIKHFPGHGDTSVDSHLALPVVNKSLQELESLELIPFKRAIDEGADLIMVAHILLPELDDTYPSSLSEAIVTDLLRKRLNYKGVVITDDMTMKAVADNYGMGEAAALSVKAGSDLILIAHDAQKAVTAMERLKSAVKNGEISEERIDESVKRIINLKQKYHLDDTQSGEVDLTELNQAIKSINSKISP</sequence>
<evidence type="ECO:0000313" key="8">
    <source>
        <dbReference type="EMBL" id="QHE60213.1"/>
    </source>
</evidence>
<evidence type="ECO:0000256" key="3">
    <source>
        <dbReference type="ARBA" id="ARBA00012663"/>
    </source>
</evidence>
<evidence type="ECO:0000256" key="1">
    <source>
        <dbReference type="ARBA" id="ARBA00001231"/>
    </source>
</evidence>
<organism evidence="8 9">
    <name type="scientific">Rossellomorea vietnamensis</name>
    <dbReference type="NCBI Taxonomy" id="218284"/>
    <lineage>
        <taxon>Bacteria</taxon>
        <taxon>Bacillati</taxon>
        <taxon>Bacillota</taxon>
        <taxon>Bacilli</taxon>
        <taxon>Bacillales</taxon>
        <taxon>Bacillaceae</taxon>
        <taxon>Rossellomorea</taxon>
    </lineage>
</organism>
<dbReference type="InterPro" id="IPR019800">
    <property type="entry name" value="Glyco_hydro_3_AS"/>
</dbReference>
<keyword evidence="6" id="KW-1133">Transmembrane helix</keyword>
<feature type="transmembrane region" description="Helical" evidence="6">
    <location>
        <begin position="6"/>
        <end position="25"/>
    </location>
</feature>
<dbReference type="PANTHER" id="PTHR30480">
    <property type="entry name" value="BETA-HEXOSAMINIDASE-RELATED"/>
    <property type="match status" value="1"/>
</dbReference>
<dbReference type="PANTHER" id="PTHR30480:SF13">
    <property type="entry name" value="BETA-HEXOSAMINIDASE"/>
    <property type="match status" value="1"/>
</dbReference>
<comment type="catalytic activity">
    <reaction evidence="1">
        <text>Hydrolysis of terminal non-reducing N-acetyl-D-hexosamine residues in N-acetyl-beta-D-hexosaminides.</text>
        <dbReference type="EC" id="3.2.1.52"/>
    </reaction>
</comment>
<evidence type="ECO:0000313" key="9">
    <source>
        <dbReference type="Proteomes" id="UP000465062"/>
    </source>
</evidence>
<evidence type="ECO:0000256" key="6">
    <source>
        <dbReference type="SAM" id="Phobius"/>
    </source>
</evidence>
<dbReference type="NCBIfam" id="NF003740">
    <property type="entry name" value="PRK05337.1"/>
    <property type="match status" value="1"/>
</dbReference>
<comment type="similarity">
    <text evidence="2">Belongs to the glycosyl hydrolase 3 family.</text>
</comment>
<reference evidence="8 9" key="1">
    <citation type="submission" date="2019-06" db="EMBL/GenBank/DDBJ databases">
        <title>An operon consisting of a P-type ATPase gene and a transcriptional regular gene given the different cadmium resistance in Bacillus vietamensis 151-6 and Bacillus marisflavi 151-25.</title>
        <authorList>
            <person name="Yu X."/>
        </authorList>
    </citation>
    <scope>NUCLEOTIDE SEQUENCE [LARGE SCALE GENOMIC DNA]</scope>
    <source>
        <strain evidence="8 9">151-6</strain>
    </source>
</reference>
<name>A0A6I6UNI6_9BACI</name>
<dbReference type="InterPro" id="IPR001764">
    <property type="entry name" value="Glyco_hydro_3_N"/>
</dbReference>
<proteinExistence type="inferred from homology"/>
<dbReference type="InterPro" id="IPR050226">
    <property type="entry name" value="NagZ_Beta-hexosaminidase"/>
</dbReference>
<dbReference type="KEGG" id="bvq:FHE72_03560"/>
<feature type="domain" description="Glycoside hydrolase family 3 N-terminal" evidence="7">
    <location>
        <begin position="45"/>
        <end position="367"/>
    </location>
</feature>
<keyword evidence="6" id="KW-0472">Membrane</keyword>
<evidence type="ECO:0000256" key="2">
    <source>
        <dbReference type="ARBA" id="ARBA00005336"/>
    </source>
</evidence>
<dbReference type="Pfam" id="PF00933">
    <property type="entry name" value="Glyco_hydro_3"/>
    <property type="match status" value="1"/>
</dbReference>
<dbReference type="SUPFAM" id="SSF51445">
    <property type="entry name" value="(Trans)glycosidases"/>
    <property type="match status" value="1"/>
</dbReference>
<dbReference type="RefSeq" id="WP_159361231.1">
    <property type="nucleotide sequence ID" value="NZ_CP047394.1"/>
</dbReference>
<dbReference type="AlphaFoldDB" id="A0A6I6UNI6"/>
<dbReference type="Proteomes" id="UP000465062">
    <property type="component" value="Chromosome"/>
</dbReference>
<accession>A0A6I6UNI6</accession>
<keyword evidence="6" id="KW-0812">Transmembrane</keyword>
<dbReference type="EMBL" id="CP047394">
    <property type="protein sequence ID" value="QHE60213.1"/>
    <property type="molecule type" value="Genomic_DNA"/>
</dbReference>
<dbReference type="InterPro" id="IPR017853">
    <property type="entry name" value="GH"/>
</dbReference>
<gene>
    <name evidence="8" type="primary">nagZ</name>
    <name evidence="8" type="ORF">FHE72_03560</name>
</gene>